<organism evidence="2 3">
    <name type="scientific">Pleurodeles waltl</name>
    <name type="common">Iberian ribbed newt</name>
    <dbReference type="NCBI Taxonomy" id="8319"/>
    <lineage>
        <taxon>Eukaryota</taxon>
        <taxon>Metazoa</taxon>
        <taxon>Chordata</taxon>
        <taxon>Craniata</taxon>
        <taxon>Vertebrata</taxon>
        <taxon>Euteleostomi</taxon>
        <taxon>Amphibia</taxon>
        <taxon>Batrachia</taxon>
        <taxon>Caudata</taxon>
        <taxon>Salamandroidea</taxon>
        <taxon>Salamandridae</taxon>
        <taxon>Pleurodelinae</taxon>
        <taxon>Pleurodeles</taxon>
    </lineage>
</organism>
<evidence type="ECO:0000313" key="3">
    <source>
        <dbReference type="Proteomes" id="UP001066276"/>
    </source>
</evidence>
<dbReference type="EMBL" id="JANPWB010000015">
    <property type="protein sequence ID" value="KAJ1092259.1"/>
    <property type="molecule type" value="Genomic_DNA"/>
</dbReference>
<accession>A0AAV7LMN9</accession>
<feature type="compositionally biased region" description="Basic and acidic residues" evidence="1">
    <location>
        <begin position="1"/>
        <end position="19"/>
    </location>
</feature>
<proteinExistence type="predicted"/>
<reference evidence="2" key="1">
    <citation type="journal article" date="2022" name="bioRxiv">
        <title>Sequencing and chromosome-scale assembly of the giantPleurodeles waltlgenome.</title>
        <authorList>
            <person name="Brown T."/>
            <person name="Elewa A."/>
            <person name="Iarovenko S."/>
            <person name="Subramanian E."/>
            <person name="Araus A.J."/>
            <person name="Petzold A."/>
            <person name="Susuki M."/>
            <person name="Suzuki K.-i.T."/>
            <person name="Hayashi T."/>
            <person name="Toyoda A."/>
            <person name="Oliveira C."/>
            <person name="Osipova E."/>
            <person name="Leigh N.D."/>
            <person name="Simon A."/>
            <person name="Yun M.H."/>
        </authorList>
    </citation>
    <scope>NUCLEOTIDE SEQUENCE</scope>
    <source>
        <strain evidence="2">20211129_DDA</strain>
        <tissue evidence="2">Liver</tissue>
    </source>
</reference>
<dbReference type="Proteomes" id="UP001066276">
    <property type="component" value="Chromosome 11"/>
</dbReference>
<gene>
    <name evidence="2" type="ORF">NDU88_005370</name>
</gene>
<dbReference type="AlphaFoldDB" id="A0AAV7LMN9"/>
<evidence type="ECO:0000313" key="2">
    <source>
        <dbReference type="EMBL" id="KAJ1092259.1"/>
    </source>
</evidence>
<feature type="region of interest" description="Disordered" evidence="1">
    <location>
        <begin position="1"/>
        <end position="85"/>
    </location>
</feature>
<comment type="caution">
    <text evidence="2">The sequence shown here is derived from an EMBL/GenBank/DDBJ whole genome shotgun (WGS) entry which is preliminary data.</text>
</comment>
<evidence type="ECO:0000256" key="1">
    <source>
        <dbReference type="SAM" id="MobiDB-lite"/>
    </source>
</evidence>
<feature type="compositionally biased region" description="Basic and acidic residues" evidence="1">
    <location>
        <begin position="29"/>
        <end position="80"/>
    </location>
</feature>
<keyword evidence="3" id="KW-1185">Reference proteome</keyword>
<sequence>MGRANPEEEGCKETQEGEKRTRRTSARLSENKKERPASEDEAKMLNHRKTEESGAKSEEAERARETDFPAKSESTKKDAVTTRNVPGGTWLLQILVSPRLLQQRSSRQTKISAGE</sequence>
<protein>
    <submittedName>
        <fullName evidence="2">Uncharacterized protein</fullName>
    </submittedName>
</protein>
<name>A0AAV7LMN9_PLEWA</name>